<reference evidence="3" key="1">
    <citation type="journal article" date="2019" name="Int. J. Syst. Evol. Microbiol.">
        <title>The Global Catalogue of Microorganisms (GCM) 10K type strain sequencing project: providing services to taxonomists for standard genome sequencing and annotation.</title>
        <authorList>
            <consortium name="The Broad Institute Genomics Platform"/>
            <consortium name="The Broad Institute Genome Sequencing Center for Infectious Disease"/>
            <person name="Wu L."/>
            <person name="Ma J."/>
        </authorList>
    </citation>
    <scope>NUCLEOTIDE SEQUENCE [LARGE SCALE GENOMIC DNA]</scope>
    <source>
        <strain evidence="3">CGMCC 1.12806</strain>
    </source>
</reference>
<feature type="signal peptide" evidence="1">
    <location>
        <begin position="1"/>
        <end position="23"/>
    </location>
</feature>
<keyword evidence="1" id="KW-0732">Signal</keyword>
<evidence type="ECO:0000313" key="2">
    <source>
        <dbReference type="EMBL" id="GGA41306.1"/>
    </source>
</evidence>
<comment type="caution">
    <text evidence="2">The sequence shown here is derived from an EMBL/GenBank/DDBJ whole genome shotgun (WGS) entry which is preliminary data.</text>
</comment>
<dbReference type="EMBL" id="BMFZ01000003">
    <property type="protein sequence ID" value="GGA41306.1"/>
    <property type="molecule type" value="Genomic_DNA"/>
</dbReference>
<dbReference type="Proteomes" id="UP000627464">
    <property type="component" value="Unassembled WGS sequence"/>
</dbReference>
<evidence type="ECO:0000256" key="1">
    <source>
        <dbReference type="SAM" id="SignalP"/>
    </source>
</evidence>
<keyword evidence="3" id="KW-1185">Reference proteome</keyword>
<name>A0ABQ1GD04_9GAMM</name>
<accession>A0ABQ1GD04</accession>
<proteinExistence type="predicted"/>
<feature type="chain" id="PRO_5046022510" description="Glycine zipper 2TM domain-containing protein" evidence="1">
    <location>
        <begin position="24"/>
        <end position="71"/>
    </location>
</feature>
<sequence>MVKNTASTLALVLMLSASSLAHAAGCIKGAVVGGVAGHLKHHAVLGAVVGCAVGHHMAAKAKAEQTKEAAK</sequence>
<evidence type="ECO:0000313" key="3">
    <source>
        <dbReference type="Proteomes" id="UP000627464"/>
    </source>
</evidence>
<evidence type="ECO:0008006" key="4">
    <source>
        <dbReference type="Google" id="ProtNLM"/>
    </source>
</evidence>
<protein>
    <recommendedName>
        <fullName evidence="4">Glycine zipper 2TM domain-containing protein</fullName>
    </recommendedName>
</protein>
<dbReference type="RefSeq" id="WP_188472143.1">
    <property type="nucleotide sequence ID" value="NZ_BMFZ01000003.1"/>
</dbReference>
<gene>
    <name evidence="2" type="ORF">GCM10011328_15330</name>
</gene>
<organism evidence="2 3">
    <name type="scientific">Hafnia psychrotolerans</name>
    <dbReference type="NCBI Taxonomy" id="1477018"/>
    <lineage>
        <taxon>Bacteria</taxon>
        <taxon>Pseudomonadati</taxon>
        <taxon>Pseudomonadota</taxon>
        <taxon>Gammaproteobacteria</taxon>
        <taxon>Enterobacterales</taxon>
        <taxon>Hafniaceae</taxon>
        <taxon>Hafnia</taxon>
    </lineage>
</organism>